<dbReference type="PATRIC" id="fig|446465.5.peg.1206"/>
<dbReference type="InterPro" id="IPR036388">
    <property type="entry name" value="WH-like_DNA-bd_sf"/>
</dbReference>
<dbReference type="Pfam" id="PF00392">
    <property type="entry name" value="GntR"/>
    <property type="match status" value="1"/>
</dbReference>
<keyword evidence="2" id="KW-0238">DNA-binding</keyword>
<evidence type="ECO:0000256" key="3">
    <source>
        <dbReference type="ARBA" id="ARBA00023163"/>
    </source>
</evidence>
<sequence>MRASDRAYTTLREEIVEGTLEPGAVLGEVEQSARLGISRTPLREALSRLTANGLAAPSRGRGLVVTAVSLDEAPHLFDLRIALETLAARRAAERAAHRPGPTATAGTHSDDDAAPTGGSGLCTLFTDLAARFDEATTALAAGTDPTAYYTLTEELDAALDTACGNPYLADSLRGLRLHLGRLRRLARNSPTRLAASAQEHSAISRAIAAGDPELAAATTTVHLRHALAQLRGAQTDQPPARPTSPPTFEDTAP</sequence>
<dbReference type="SUPFAM" id="SSF48008">
    <property type="entry name" value="GntR ligand-binding domain-like"/>
    <property type="match status" value="1"/>
</dbReference>
<dbReference type="SMART" id="SM00345">
    <property type="entry name" value="HTH_GNTR"/>
    <property type="match status" value="1"/>
</dbReference>
<protein>
    <submittedName>
        <fullName evidence="6">Transcriptional regulator, GntR family</fullName>
    </submittedName>
</protein>
<dbReference type="Gene3D" id="1.20.120.530">
    <property type="entry name" value="GntR ligand-binding domain-like"/>
    <property type="match status" value="1"/>
</dbReference>
<dbReference type="InterPro" id="IPR011711">
    <property type="entry name" value="GntR_C"/>
</dbReference>
<dbReference type="OrthoDB" id="8680240at2"/>
<dbReference type="GO" id="GO:0003677">
    <property type="term" value="F:DNA binding"/>
    <property type="evidence" value="ECO:0007669"/>
    <property type="project" value="UniProtKB-KW"/>
</dbReference>
<dbReference type="PROSITE" id="PS50949">
    <property type="entry name" value="HTH_GNTR"/>
    <property type="match status" value="1"/>
</dbReference>
<reference evidence="6 7" key="1">
    <citation type="journal article" date="2009" name="Stand. Genomic Sci.">
        <title>Complete genome sequence of Brachybacterium faecium type strain (Schefferle 6-10).</title>
        <authorList>
            <person name="Lapidus A."/>
            <person name="Pukall R."/>
            <person name="Labuttii K."/>
            <person name="Copeland A."/>
            <person name="Del Rio T.G."/>
            <person name="Nolan M."/>
            <person name="Chen F."/>
            <person name="Lucas S."/>
            <person name="Tice H."/>
            <person name="Cheng J.F."/>
            <person name="Bruce D."/>
            <person name="Goodwin L."/>
            <person name="Pitluck S."/>
            <person name="Rohde M."/>
            <person name="Goker M."/>
            <person name="Pati A."/>
            <person name="Ivanova N."/>
            <person name="Mavrommatis K."/>
            <person name="Chen A."/>
            <person name="Palaniappan K."/>
            <person name="D'haeseleer P."/>
            <person name="Chain P."/>
            <person name="Bristow J."/>
            <person name="Eisen J.A."/>
            <person name="Markowitz V."/>
            <person name="Hugenholtz P."/>
            <person name="Kyrpides N.C."/>
            <person name="Klenk H.P."/>
        </authorList>
    </citation>
    <scope>NUCLEOTIDE SEQUENCE [LARGE SCALE GENOMIC DNA]</scope>
    <source>
        <strain evidence="7">ATCC 43885 / DSM 4810 / JCM 11609 / LMG 19847 / NBRC 14762 / NCIMB 9860 / 6-10</strain>
    </source>
</reference>
<dbReference type="CDD" id="cd07377">
    <property type="entry name" value="WHTH_GntR"/>
    <property type="match status" value="1"/>
</dbReference>
<feature type="region of interest" description="Disordered" evidence="4">
    <location>
        <begin position="92"/>
        <end position="114"/>
    </location>
</feature>
<dbReference type="InterPro" id="IPR008920">
    <property type="entry name" value="TF_FadR/GntR_C"/>
</dbReference>
<dbReference type="Gene3D" id="1.10.10.10">
    <property type="entry name" value="Winged helix-like DNA-binding domain superfamily/Winged helix DNA-binding domain"/>
    <property type="match status" value="1"/>
</dbReference>
<proteinExistence type="predicted"/>
<keyword evidence="1" id="KW-0805">Transcription regulation</keyword>
<dbReference type="InterPro" id="IPR036390">
    <property type="entry name" value="WH_DNA-bd_sf"/>
</dbReference>
<feature type="region of interest" description="Disordered" evidence="4">
    <location>
        <begin position="230"/>
        <end position="253"/>
    </location>
</feature>
<dbReference type="AlphaFoldDB" id="C7MBU2"/>
<dbReference type="SMART" id="SM00895">
    <property type="entry name" value="FCD"/>
    <property type="match status" value="1"/>
</dbReference>
<dbReference type="STRING" id="446465.Bfae_12050"/>
<dbReference type="EMBL" id="CP001643">
    <property type="protein sequence ID" value="ACU85049.1"/>
    <property type="molecule type" value="Genomic_DNA"/>
</dbReference>
<keyword evidence="3" id="KW-0804">Transcription</keyword>
<accession>C7MBU2</accession>
<dbReference type="eggNOG" id="COG1802">
    <property type="taxonomic scope" value="Bacteria"/>
</dbReference>
<dbReference type="KEGG" id="bfa:Bfae_12050"/>
<organism evidence="6 7">
    <name type="scientific">Brachybacterium faecium (strain ATCC 43885 / DSM 4810 / JCM 11609 / LMG 19847 / NBRC 14762 / NCIMB 9860 / 6-10)</name>
    <dbReference type="NCBI Taxonomy" id="446465"/>
    <lineage>
        <taxon>Bacteria</taxon>
        <taxon>Bacillati</taxon>
        <taxon>Actinomycetota</taxon>
        <taxon>Actinomycetes</taxon>
        <taxon>Micrococcales</taxon>
        <taxon>Dermabacteraceae</taxon>
        <taxon>Brachybacterium</taxon>
    </lineage>
</organism>
<dbReference type="InterPro" id="IPR000524">
    <property type="entry name" value="Tscrpt_reg_HTH_GntR"/>
</dbReference>
<dbReference type="SUPFAM" id="SSF46785">
    <property type="entry name" value="Winged helix' DNA-binding domain"/>
    <property type="match status" value="1"/>
</dbReference>
<evidence type="ECO:0000256" key="4">
    <source>
        <dbReference type="SAM" id="MobiDB-lite"/>
    </source>
</evidence>
<evidence type="ECO:0000313" key="6">
    <source>
        <dbReference type="EMBL" id="ACU85049.1"/>
    </source>
</evidence>
<dbReference type="PANTHER" id="PTHR43537">
    <property type="entry name" value="TRANSCRIPTIONAL REGULATOR, GNTR FAMILY"/>
    <property type="match status" value="1"/>
</dbReference>
<evidence type="ECO:0000313" key="7">
    <source>
        <dbReference type="Proteomes" id="UP000001919"/>
    </source>
</evidence>
<dbReference type="GO" id="GO:0003700">
    <property type="term" value="F:DNA-binding transcription factor activity"/>
    <property type="evidence" value="ECO:0007669"/>
    <property type="project" value="InterPro"/>
</dbReference>
<name>C7MBU2_BRAFD</name>
<keyword evidence="7" id="KW-1185">Reference proteome</keyword>
<feature type="domain" description="HTH gntR-type" evidence="5">
    <location>
        <begin position="1"/>
        <end position="68"/>
    </location>
</feature>
<dbReference type="Proteomes" id="UP000001919">
    <property type="component" value="Chromosome"/>
</dbReference>
<evidence type="ECO:0000259" key="5">
    <source>
        <dbReference type="PROSITE" id="PS50949"/>
    </source>
</evidence>
<dbReference type="PANTHER" id="PTHR43537:SF49">
    <property type="entry name" value="TRANSCRIPTIONAL REGULATORY PROTEIN"/>
    <property type="match status" value="1"/>
</dbReference>
<dbReference type="Pfam" id="PF07729">
    <property type="entry name" value="FCD"/>
    <property type="match status" value="1"/>
</dbReference>
<gene>
    <name evidence="6" type="ordered locus">Bfae_12050</name>
</gene>
<dbReference type="HOGENOM" id="CLU_017584_5_5_11"/>
<evidence type="ECO:0000256" key="2">
    <source>
        <dbReference type="ARBA" id="ARBA00023125"/>
    </source>
</evidence>
<evidence type="ECO:0000256" key="1">
    <source>
        <dbReference type="ARBA" id="ARBA00023015"/>
    </source>
</evidence>